<dbReference type="PROSITE" id="PS51257">
    <property type="entry name" value="PROKAR_LIPOPROTEIN"/>
    <property type="match status" value="1"/>
</dbReference>
<dbReference type="RefSeq" id="WP_174672962.1">
    <property type="nucleotide sequence ID" value="NZ_CP054491.1"/>
</dbReference>
<dbReference type="KEGG" id="rev:HUE57_07370"/>
<proteinExistence type="predicted"/>
<reference evidence="1 2" key="1">
    <citation type="submission" date="2020-05" db="EMBL/GenBank/DDBJ databases">
        <title>Horizontal transmission and recombination maintain forever young bacterial symbiont genomes.</title>
        <authorList>
            <person name="Russell S.L."/>
            <person name="Pepper-Tunick E."/>
            <person name="Svedberg J."/>
            <person name="Byrne A."/>
            <person name="Ruelas Castillo J."/>
            <person name="Vollmers C."/>
            <person name="Beinart R.A."/>
            <person name="Corbett-Detig R."/>
        </authorList>
    </citation>
    <scope>NUCLEOTIDE SEQUENCE [LARGE SCALE GENOMIC DNA]</scope>
    <source>
        <strain evidence="1">Santa_Monica_outfall</strain>
    </source>
</reference>
<dbReference type="Proteomes" id="UP000509658">
    <property type="component" value="Chromosome"/>
</dbReference>
<keyword evidence="2" id="KW-1185">Reference proteome</keyword>
<evidence type="ECO:0000313" key="2">
    <source>
        <dbReference type="Proteomes" id="UP000509658"/>
    </source>
</evidence>
<dbReference type="AlphaFoldDB" id="A0A6N0HVB3"/>
<dbReference type="EMBL" id="CP054491">
    <property type="protein sequence ID" value="QKQ26121.1"/>
    <property type="molecule type" value="Genomic_DNA"/>
</dbReference>
<sequence>MRPLERSPPAHATPMGGLSACRGLPWQRCWRRPQAAENSAELAAFIIEEM</sequence>
<protein>
    <submittedName>
        <fullName evidence="1">Uncharacterized protein</fullName>
    </submittedName>
</protein>
<organism evidence="1 2">
    <name type="scientific">Candidatus Reidiella endopervernicosa</name>
    <dbReference type="NCBI Taxonomy" id="2738883"/>
    <lineage>
        <taxon>Bacteria</taxon>
        <taxon>Pseudomonadati</taxon>
        <taxon>Pseudomonadota</taxon>
        <taxon>Gammaproteobacteria</taxon>
        <taxon>Candidatus Reidiella</taxon>
    </lineage>
</organism>
<name>A0A6N0HVB3_9GAMM</name>
<gene>
    <name evidence="1" type="ORF">HUE57_07370</name>
</gene>
<accession>A0A6N0HVB3</accession>
<evidence type="ECO:0000313" key="1">
    <source>
        <dbReference type="EMBL" id="QKQ26121.1"/>
    </source>
</evidence>